<dbReference type="SMART" id="SM00409">
    <property type="entry name" value="IG"/>
    <property type="match status" value="1"/>
</dbReference>
<dbReference type="GO" id="GO:0009897">
    <property type="term" value="C:external side of plasma membrane"/>
    <property type="evidence" value="ECO:0007669"/>
    <property type="project" value="TreeGrafter"/>
</dbReference>
<evidence type="ECO:0000259" key="3">
    <source>
        <dbReference type="PROSITE" id="PS50835"/>
    </source>
</evidence>
<dbReference type="InterPro" id="IPR036179">
    <property type="entry name" value="Ig-like_dom_sf"/>
</dbReference>
<sequence>MCSTHNFVAAQANGKCRGLLHISLCSSRQSRNMHLNIIIGVLLISGVVIAYVNVTQRPESLKITEGEGFQLFCKFTASNMIRLYGITWYKQVLGCENCTVTMKSEEYIGRELEKYDNYSKTYCINVMNAKQNDSGIYYCDVDVLSVGKGTGMGTRVTVNGVNDSKKEVSAAKRKLVALYSSLVLIILLLLLITILIVLRRRKSQGRTSRTGNEEQFQGDTSNTVVYTDLRIVKPKKHRPGNHMNDQIAGPPLRAYHRDEGTVVYAPIRPPRGRPN</sequence>
<keyword evidence="2" id="KW-1133">Transmembrane helix</keyword>
<dbReference type="SUPFAM" id="SSF48726">
    <property type="entry name" value="Immunoglobulin"/>
    <property type="match status" value="1"/>
</dbReference>
<dbReference type="PANTHER" id="PTHR14334">
    <property type="entry name" value="B-CELL ANTIGEN RECEPTOR COMPLEX-ASSOCIATED PROTEIN"/>
    <property type="match status" value="1"/>
</dbReference>
<dbReference type="PROSITE" id="PS50835">
    <property type="entry name" value="IG_LIKE"/>
    <property type="match status" value="1"/>
</dbReference>
<evidence type="ECO:0000313" key="4">
    <source>
        <dbReference type="EMBL" id="GCB69711.1"/>
    </source>
</evidence>
<dbReference type="InterPro" id="IPR013106">
    <property type="entry name" value="Ig_V-set"/>
</dbReference>
<name>A0A401P976_SCYTO</name>
<dbReference type="OrthoDB" id="10043043at2759"/>
<keyword evidence="5" id="KW-1185">Reference proteome</keyword>
<keyword evidence="1" id="KW-0393">Immunoglobulin domain</keyword>
<dbReference type="InterPro" id="IPR003599">
    <property type="entry name" value="Ig_sub"/>
</dbReference>
<proteinExistence type="predicted"/>
<dbReference type="CDD" id="cd00099">
    <property type="entry name" value="IgV"/>
    <property type="match status" value="1"/>
</dbReference>
<dbReference type="GO" id="GO:0019815">
    <property type="term" value="C:B cell receptor complex"/>
    <property type="evidence" value="ECO:0007669"/>
    <property type="project" value="TreeGrafter"/>
</dbReference>
<accession>A0A401P976</accession>
<organism evidence="4 5">
    <name type="scientific">Scyliorhinus torazame</name>
    <name type="common">Cloudy catshark</name>
    <name type="synonym">Catulus torazame</name>
    <dbReference type="NCBI Taxonomy" id="75743"/>
    <lineage>
        <taxon>Eukaryota</taxon>
        <taxon>Metazoa</taxon>
        <taxon>Chordata</taxon>
        <taxon>Craniata</taxon>
        <taxon>Vertebrata</taxon>
        <taxon>Chondrichthyes</taxon>
        <taxon>Elasmobranchii</taxon>
        <taxon>Galeomorphii</taxon>
        <taxon>Galeoidea</taxon>
        <taxon>Carcharhiniformes</taxon>
        <taxon>Scyliorhinidae</taxon>
        <taxon>Scyliorhinus</taxon>
    </lineage>
</organism>
<protein>
    <recommendedName>
        <fullName evidence="3">Ig-like domain-containing protein</fullName>
    </recommendedName>
</protein>
<comment type="caution">
    <text evidence="4">The sequence shown here is derived from an EMBL/GenBank/DDBJ whole genome shotgun (WGS) entry which is preliminary data.</text>
</comment>
<dbReference type="InterPro" id="IPR013783">
    <property type="entry name" value="Ig-like_fold"/>
</dbReference>
<reference evidence="4 5" key="1">
    <citation type="journal article" date="2018" name="Nat. Ecol. Evol.">
        <title>Shark genomes provide insights into elasmobranch evolution and the origin of vertebrates.</title>
        <authorList>
            <person name="Hara Y"/>
            <person name="Yamaguchi K"/>
            <person name="Onimaru K"/>
            <person name="Kadota M"/>
            <person name="Koyanagi M"/>
            <person name="Keeley SD"/>
            <person name="Tatsumi K"/>
            <person name="Tanaka K"/>
            <person name="Motone F"/>
            <person name="Kageyama Y"/>
            <person name="Nozu R"/>
            <person name="Adachi N"/>
            <person name="Nishimura O"/>
            <person name="Nakagawa R"/>
            <person name="Tanegashima C"/>
            <person name="Kiyatake I"/>
            <person name="Matsumoto R"/>
            <person name="Murakumo K"/>
            <person name="Nishida K"/>
            <person name="Terakita A"/>
            <person name="Kuratani S"/>
            <person name="Sato K"/>
            <person name="Hyodo S Kuraku.S."/>
        </authorList>
    </citation>
    <scope>NUCLEOTIDE SEQUENCE [LARGE SCALE GENOMIC DNA]</scope>
</reference>
<evidence type="ECO:0000256" key="1">
    <source>
        <dbReference type="ARBA" id="ARBA00023319"/>
    </source>
</evidence>
<feature type="domain" description="Ig-like" evidence="3">
    <location>
        <begin position="52"/>
        <end position="159"/>
    </location>
</feature>
<feature type="transmembrane region" description="Helical" evidence="2">
    <location>
        <begin position="33"/>
        <end position="52"/>
    </location>
</feature>
<dbReference type="PANTHER" id="PTHR14334:SF2">
    <property type="entry name" value="B-CELL ANTIGEN RECEPTOR COMPLEX-ASSOCIATED PROTEIN BETA CHAIN"/>
    <property type="match status" value="1"/>
</dbReference>
<dbReference type="EMBL" id="BFAA01000237">
    <property type="protein sequence ID" value="GCB69711.1"/>
    <property type="molecule type" value="Genomic_DNA"/>
</dbReference>
<dbReference type="Proteomes" id="UP000288216">
    <property type="component" value="Unassembled WGS sequence"/>
</dbReference>
<evidence type="ECO:0000256" key="2">
    <source>
        <dbReference type="SAM" id="Phobius"/>
    </source>
</evidence>
<gene>
    <name evidence="4" type="ORF">scyTo_0001110</name>
</gene>
<evidence type="ECO:0000313" key="5">
    <source>
        <dbReference type="Proteomes" id="UP000288216"/>
    </source>
</evidence>
<dbReference type="Pfam" id="PF07686">
    <property type="entry name" value="V-set"/>
    <property type="match status" value="1"/>
</dbReference>
<keyword evidence="2" id="KW-0812">Transmembrane</keyword>
<dbReference type="GO" id="GO:0030183">
    <property type="term" value="P:B cell differentiation"/>
    <property type="evidence" value="ECO:0007669"/>
    <property type="project" value="TreeGrafter"/>
</dbReference>
<feature type="transmembrane region" description="Helical" evidence="2">
    <location>
        <begin position="176"/>
        <end position="198"/>
    </location>
</feature>
<dbReference type="GO" id="GO:0050853">
    <property type="term" value="P:B cell receptor signaling pathway"/>
    <property type="evidence" value="ECO:0007669"/>
    <property type="project" value="TreeGrafter"/>
</dbReference>
<dbReference type="OMA" id="HACDKER"/>
<keyword evidence="2" id="KW-0472">Membrane</keyword>
<dbReference type="InterPro" id="IPR007110">
    <property type="entry name" value="Ig-like_dom"/>
</dbReference>
<dbReference type="Gene3D" id="2.60.40.10">
    <property type="entry name" value="Immunoglobulins"/>
    <property type="match status" value="1"/>
</dbReference>
<dbReference type="AlphaFoldDB" id="A0A401P976"/>